<name>A0A643BL31_BALPH</name>
<organism evidence="3 4">
    <name type="scientific">Balaenoptera physalus</name>
    <name type="common">Fin whale</name>
    <name type="synonym">Balaena physalus</name>
    <dbReference type="NCBI Taxonomy" id="9770"/>
    <lineage>
        <taxon>Eukaryota</taxon>
        <taxon>Metazoa</taxon>
        <taxon>Chordata</taxon>
        <taxon>Craniata</taxon>
        <taxon>Vertebrata</taxon>
        <taxon>Euteleostomi</taxon>
        <taxon>Mammalia</taxon>
        <taxon>Eutheria</taxon>
        <taxon>Laurasiatheria</taxon>
        <taxon>Artiodactyla</taxon>
        <taxon>Whippomorpha</taxon>
        <taxon>Cetacea</taxon>
        <taxon>Mysticeti</taxon>
        <taxon>Balaenopteridae</taxon>
        <taxon>Balaenoptera</taxon>
    </lineage>
</organism>
<dbReference type="GO" id="GO:0045095">
    <property type="term" value="C:keratin filament"/>
    <property type="evidence" value="ECO:0007669"/>
    <property type="project" value="UniProtKB-UniRule"/>
</dbReference>
<gene>
    <name evidence="3" type="ORF">E2I00_003810</name>
</gene>
<protein>
    <recommendedName>
        <fullName evidence="2">Keratin-associated protein</fullName>
    </recommendedName>
</protein>
<dbReference type="Proteomes" id="UP000437017">
    <property type="component" value="Unassembled WGS sequence"/>
</dbReference>
<comment type="caution">
    <text evidence="3">The sequence shown here is derived from an EMBL/GenBank/DDBJ whole genome shotgun (WGS) entry which is preliminary data.</text>
</comment>
<dbReference type="GO" id="GO:0005829">
    <property type="term" value="C:cytosol"/>
    <property type="evidence" value="ECO:0007669"/>
    <property type="project" value="UniProtKB-ARBA"/>
</dbReference>
<keyword evidence="1 2" id="KW-0416">Keratin</keyword>
<evidence type="ECO:0000256" key="2">
    <source>
        <dbReference type="RuleBase" id="RU369044"/>
    </source>
</evidence>
<sequence length="549" mass="58616">MNSHLLSICLTTAALEISPLSPLGTTCAIQAPPVALLTPATWSTGTGTDLCSPTTCQLGSSLYSGCQETCCKPTRYQTFYVVSRPSQISCYHSRTSTLCRPSKTTYSGSLGFGSSNSCSLGYGSGSSYLPGCGSSSFRPVACRVHESSLCHSLELTSPVNMSYCRCSGNFSSRSLGDHLRYSGFSCGSSYPSNLIYSTDRCYPSSCHLGSSLQSGCYEPIRHPATAQGPPCSTVLAGQLMLGFWALGPAEAAPWAMDPEAATHWAFDPMASDPWCNSAELLSPIKMPYNCCSGNFSSHSFGGYHNLVYSTDLCSPNTCQLDSCLYSQETCCEPTRCQTSCVVSSRCQTSCYHPRTSTVCWKTYPGSLGFRFSSCNSLSSGSGSCYSLGCGSNGFRPRVPSSNSAELTSPVNISCNCCSGNFSSSSLDSHLRYPGSFYSSNLVYSTDLYSLSTCQLGSCLYSGCQETCYEPTMCQAFSVVSSPCQTSCYQAATHWAVDPVASDTWVIESGALLPWAMDPDSATQPILIFSLSVDLASKDPFIECPDLFAE</sequence>
<comment type="subunit">
    <text evidence="2">Interacts with hair keratins.</text>
</comment>
<keyword evidence="4" id="KW-1185">Reference proteome</keyword>
<reference evidence="3 4" key="1">
    <citation type="journal article" date="2019" name="PLoS ONE">
        <title>Genomic analyses reveal an absence of contemporary introgressive admixture between fin whales and blue whales, despite known hybrids.</title>
        <authorList>
            <person name="Westbury M.V."/>
            <person name="Petersen B."/>
            <person name="Lorenzen E.D."/>
        </authorList>
    </citation>
    <scope>NUCLEOTIDE SEQUENCE [LARGE SCALE GENOMIC DNA]</scope>
    <source>
        <strain evidence="3">FinWhale-01</strain>
    </source>
</reference>
<proteinExistence type="inferred from homology"/>
<evidence type="ECO:0000256" key="1">
    <source>
        <dbReference type="ARBA" id="ARBA00022744"/>
    </source>
</evidence>
<dbReference type="EMBL" id="SGJD01012839">
    <property type="protein sequence ID" value="KAB0388712.1"/>
    <property type="molecule type" value="Genomic_DNA"/>
</dbReference>
<dbReference type="OrthoDB" id="9835168at2759"/>
<dbReference type="InterPro" id="IPR007951">
    <property type="entry name" value="KRTAP_PMG"/>
</dbReference>
<comment type="function">
    <text evidence="2">In the hair cortex, hair keratin intermediate filaments are embedded in an interfilamentous matrix, consisting of hair keratin-associated proteins (KRTAP), which are essential for the formation of a rigid and resistant hair shaft through their extensive disulfide bond cross-linking with abundant cysteine residues of hair keratins. The matrix proteins include the high-sulfur and high-glycine-tyrosine keratins.</text>
</comment>
<dbReference type="AlphaFoldDB" id="A0A643BL31"/>
<comment type="similarity">
    <text evidence="2">Belongs to the PMG family.</text>
</comment>
<dbReference type="Pfam" id="PF05287">
    <property type="entry name" value="PMG"/>
    <property type="match status" value="4"/>
</dbReference>
<evidence type="ECO:0000313" key="4">
    <source>
        <dbReference type="Proteomes" id="UP000437017"/>
    </source>
</evidence>
<evidence type="ECO:0000313" key="3">
    <source>
        <dbReference type="EMBL" id="KAB0388712.1"/>
    </source>
</evidence>
<accession>A0A643BL31</accession>